<dbReference type="PROSITE" id="PS51184">
    <property type="entry name" value="JMJC"/>
    <property type="match status" value="1"/>
</dbReference>
<proteinExistence type="predicted"/>
<dbReference type="PANTHER" id="PTHR12461">
    <property type="entry name" value="HYPOXIA-INDUCIBLE FACTOR 1 ALPHA INHIBITOR-RELATED"/>
    <property type="match status" value="1"/>
</dbReference>
<name>A0A1X7V835_AMPQE</name>
<dbReference type="KEGG" id="aqu:100641208"/>
<feature type="domain" description="JmjC" evidence="4">
    <location>
        <begin position="140"/>
        <end position="305"/>
    </location>
</feature>
<keyword evidence="2" id="KW-0963">Cytoplasm</keyword>
<dbReference type="PANTHER" id="PTHR12461:SF43">
    <property type="entry name" value="HSPB1-ASSOCIATED PROTEIN 1"/>
    <property type="match status" value="1"/>
</dbReference>
<sequence length="377" mass="43006">MAAKPLNIITPSDDLPPQKLKELVLTELKAPTVFKGFIGEKWAEALTWSPHVMSEKLSDVRTRFKVCPKVGTLQHREILSTTDVVYETHCEYVDACFSDFNKWLQTEIEDDDETVCPPPQKIIKSNDKNPFSSVPRSIYWVYADYKYMNELCSDHLDIIDAVDWSVFGFDTRNGLSSTLWIGSEGASTPCHYDTYGCNLVAQLWGTKEWILFSPNDDHKLYPTRVPFEESSVFSRVNIKSPQINKYCDFLKATPYKVVLSPGDVLFVPHHWWHYVECLEPSLSINTWIELASDKEDRITEAIARLLVSNVVTTDNKDSLVNPNEVLFPLEDNLTLLNTILTDGNDEQIITISDFINILTSKEVLRVVKDKVNAFNVS</sequence>
<dbReference type="OrthoDB" id="47172at2759"/>
<dbReference type="AlphaFoldDB" id="A0A1X7V835"/>
<gene>
    <name evidence="5" type="primary">100641208</name>
</gene>
<dbReference type="OMA" id="NTWIALP"/>
<accession>A0A1X7V835</accession>
<evidence type="ECO:0000256" key="1">
    <source>
        <dbReference type="ARBA" id="ARBA00004496"/>
    </source>
</evidence>
<dbReference type="STRING" id="400682.A0A1X7V835"/>
<dbReference type="eggNOG" id="KOG2132">
    <property type="taxonomic scope" value="Eukaryota"/>
</dbReference>
<dbReference type="InterPro" id="IPR003347">
    <property type="entry name" value="JmjC_dom"/>
</dbReference>
<dbReference type="FunFam" id="2.60.120.650:FF:000018">
    <property type="entry name" value="HSPB1-associated protein 1 homolog"/>
    <property type="match status" value="1"/>
</dbReference>
<dbReference type="GO" id="GO:0005737">
    <property type="term" value="C:cytoplasm"/>
    <property type="evidence" value="ECO:0007669"/>
    <property type="project" value="UniProtKB-SubCell"/>
</dbReference>
<evidence type="ECO:0000256" key="2">
    <source>
        <dbReference type="ARBA" id="ARBA00022490"/>
    </source>
</evidence>
<organism evidence="5">
    <name type="scientific">Amphimedon queenslandica</name>
    <name type="common">Sponge</name>
    <dbReference type="NCBI Taxonomy" id="400682"/>
    <lineage>
        <taxon>Eukaryota</taxon>
        <taxon>Metazoa</taxon>
        <taxon>Porifera</taxon>
        <taxon>Demospongiae</taxon>
        <taxon>Heteroscleromorpha</taxon>
        <taxon>Haplosclerida</taxon>
        <taxon>Niphatidae</taxon>
        <taxon>Amphimedon</taxon>
    </lineage>
</organism>
<dbReference type="SUPFAM" id="SSF51197">
    <property type="entry name" value="Clavaminate synthase-like"/>
    <property type="match status" value="1"/>
</dbReference>
<evidence type="ECO:0000259" key="4">
    <source>
        <dbReference type="PROSITE" id="PS51184"/>
    </source>
</evidence>
<dbReference type="Pfam" id="PF13621">
    <property type="entry name" value="Cupin_8"/>
    <property type="match status" value="1"/>
</dbReference>
<evidence type="ECO:0000256" key="3">
    <source>
        <dbReference type="ARBA" id="ARBA00037342"/>
    </source>
</evidence>
<dbReference type="EnsemblMetazoa" id="Aqu2.1.36460_001">
    <property type="protein sequence ID" value="Aqu2.1.36460_001"/>
    <property type="gene ID" value="Aqu2.1.36460"/>
</dbReference>
<dbReference type="InParanoid" id="A0A1X7V835"/>
<comment type="function">
    <text evidence="3">May play a role in cellular stress response.</text>
</comment>
<dbReference type="Gene3D" id="2.60.120.650">
    <property type="entry name" value="Cupin"/>
    <property type="match status" value="1"/>
</dbReference>
<evidence type="ECO:0000313" key="5">
    <source>
        <dbReference type="EnsemblMetazoa" id="Aqu2.1.36460_001"/>
    </source>
</evidence>
<comment type="subcellular location">
    <subcellularLocation>
        <location evidence="1">Cytoplasm</location>
    </subcellularLocation>
</comment>
<dbReference type="EnsemblMetazoa" id="XM_003385228.3">
    <property type="protein sequence ID" value="XP_003385276.1"/>
    <property type="gene ID" value="LOC100641208"/>
</dbReference>
<protein>
    <recommendedName>
        <fullName evidence="4">JmjC domain-containing protein</fullName>
    </recommendedName>
</protein>
<dbReference type="SMART" id="SM00558">
    <property type="entry name" value="JmjC"/>
    <property type="match status" value="1"/>
</dbReference>
<dbReference type="Proteomes" id="UP000007879">
    <property type="component" value="Unassembled WGS sequence"/>
</dbReference>
<reference evidence="6" key="1">
    <citation type="journal article" date="2010" name="Nature">
        <title>The Amphimedon queenslandica genome and the evolution of animal complexity.</title>
        <authorList>
            <person name="Srivastava M."/>
            <person name="Simakov O."/>
            <person name="Chapman J."/>
            <person name="Fahey B."/>
            <person name="Gauthier M.E."/>
            <person name="Mitros T."/>
            <person name="Richards G.S."/>
            <person name="Conaco C."/>
            <person name="Dacre M."/>
            <person name="Hellsten U."/>
            <person name="Larroux C."/>
            <person name="Putnam N.H."/>
            <person name="Stanke M."/>
            <person name="Adamska M."/>
            <person name="Darling A."/>
            <person name="Degnan S.M."/>
            <person name="Oakley T.H."/>
            <person name="Plachetzki D.C."/>
            <person name="Zhai Y."/>
            <person name="Adamski M."/>
            <person name="Calcino A."/>
            <person name="Cummins S.F."/>
            <person name="Goodstein D.M."/>
            <person name="Harris C."/>
            <person name="Jackson D.J."/>
            <person name="Leys S.P."/>
            <person name="Shu S."/>
            <person name="Woodcroft B.J."/>
            <person name="Vervoort M."/>
            <person name="Kosik K.S."/>
            <person name="Manning G."/>
            <person name="Degnan B.M."/>
            <person name="Rokhsar D.S."/>
        </authorList>
    </citation>
    <scope>NUCLEOTIDE SEQUENCE [LARGE SCALE GENOMIC DNA]</scope>
</reference>
<evidence type="ECO:0000313" key="6">
    <source>
        <dbReference type="Proteomes" id="UP000007879"/>
    </source>
</evidence>
<reference evidence="5" key="2">
    <citation type="submission" date="2017-05" db="UniProtKB">
        <authorList>
            <consortium name="EnsemblMetazoa"/>
        </authorList>
    </citation>
    <scope>IDENTIFICATION</scope>
</reference>
<keyword evidence="6" id="KW-1185">Reference proteome</keyword>
<dbReference type="InterPro" id="IPR041667">
    <property type="entry name" value="Cupin_8"/>
</dbReference>